<dbReference type="SUPFAM" id="SSF82693">
    <property type="entry name" value="Multidrug efflux transporter AcrB pore domain, PN1, PN2, PC1 and PC2 subdomains"/>
    <property type="match status" value="3"/>
</dbReference>
<dbReference type="GO" id="GO:0008324">
    <property type="term" value="F:monoatomic cation transmembrane transporter activity"/>
    <property type="evidence" value="ECO:0007669"/>
    <property type="project" value="InterPro"/>
</dbReference>
<organism evidence="9 10">
    <name type="scientific">Lysobacter concretionis Ko07 = DSM 16239</name>
    <dbReference type="NCBI Taxonomy" id="1122185"/>
    <lineage>
        <taxon>Bacteria</taxon>
        <taxon>Pseudomonadati</taxon>
        <taxon>Pseudomonadota</taxon>
        <taxon>Gammaproteobacteria</taxon>
        <taxon>Lysobacterales</taxon>
        <taxon>Lysobacteraceae</taxon>
        <taxon>Novilysobacter</taxon>
    </lineage>
</organism>
<keyword evidence="7 8" id="KW-0472">Membrane</keyword>
<keyword evidence="6 8" id="KW-1133">Transmembrane helix</keyword>
<dbReference type="InterPro" id="IPR001036">
    <property type="entry name" value="Acrflvin-R"/>
</dbReference>
<dbReference type="Gene3D" id="3.30.2090.10">
    <property type="entry name" value="Multidrug efflux transporter AcrB TolC docking domain, DN and DC subdomains"/>
    <property type="match status" value="2"/>
</dbReference>
<feature type="transmembrane region" description="Helical" evidence="8">
    <location>
        <begin position="861"/>
        <end position="880"/>
    </location>
</feature>
<feature type="transmembrane region" description="Helical" evidence="8">
    <location>
        <begin position="527"/>
        <end position="545"/>
    </location>
</feature>
<keyword evidence="3" id="KW-0813">Transport</keyword>
<dbReference type="Gene3D" id="1.20.1640.10">
    <property type="entry name" value="Multidrug efflux transporter AcrB transmembrane domain"/>
    <property type="match status" value="2"/>
</dbReference>
<dbReference type="GO" id="GO:0042910">
    <property type="term" value="F:xenobiotic transmembrane transporter activity"/>
    <property type="evidence" value="ECO:0007669"/>
    <property type="project" value="TreeGrafter"/>
</dbReference>
<feature type="transmembrane region" description="Helical" evidence="8">
    <location>
        <begin position="337"/>
        <end position="354"/>
    </location>
</feature>
<keyword evidence="10" id="KW-1185">Reference proteome</keyword>
<feature type="transmembrane region" description="Helical" evidence="8">
    <location>
        <begin position="887"/>
        <end position="907"/>
    </location>
</feature>
<protein>
    <submittedName>
        <fullName evidence="9">Cytochrome C peroxidase</fullName>
    </submittedName>
</protein>
<dbReference type="PANTHER" id="PTHR32063:SF68">
    <property type="entry name" value="PROBALE CATION EFFLUX SYSTEM PROTEIN"/>
    <property type="match status" value="1"/>
</dbReference>
<keyword evidence="4" id="KW-1003">Cell membrane</keyword>
<evidence type="ECO:0000256" key="4">
    <source>
        <dbReference type="ARBA" id="ARBA00022475"/>
    </source>
</evidence>
<evidence type="ECO:0000256" key="8">
    <source>
        <dbReference type="SAM" id="Phobius"/>
    </source>
</evidence>
<evidence type="ECO:0000313" key="10">
    <source>
        <dbReference type="Proteomes" id="UP000030017"/>
    </source>
</evidence>
<accession>A0A0A0ERQ5</accession>
<evidence type="ECO:0000256" key="2">
    <source>
        <dbReference type="ARBA" id="ARBA00010942"/>
    </source>
</evidence>
<dbReference type="Pfam" id="PF00873">
    <property type="entry name" value="ACR_tran"/>
    <property type="match status" value="1"/>
</dbReference>
<dbReference type="GO" id="GO:0004601">
    <property type="term" value="F:peroxidase activity"/>
    <property type="evidence" value="ECO:0007669"/>
    <property type="project" value="UniProtKB-KW"/>
</dbReference>
<feature type="transmembrane region" description="Helical" evidence="8">
    <location>
        <begin position="959"/>
        <end position="978"/>
    </location>
</feature>
<dbReference type="RefSeq" id="WP_036191679.1">
    <property type="nucleotide sequence ID" value="NZ_AVPS01000001.1"/>
</dbReference>
<feature type="transmembrane region" description="Helical" evidence="8">
    <location>
        <begin position="990"/>
        <end position="1013"/>
    </location>
</feature>
<dbReference type="Gene3D" id="3.30.70.1430">
    <property type="entry name" value="Multidrug efflux transporter AcrB pore domain"/>
    <property type="match status" value="2"/>
</dbReference>
<feature type="transmembrane region" description="Helical" evidence="8">
    <location>
        <begin position="386"/>
        <end position="407"/>
    </location>
</feature>
<reference evidence="9 10" key="1">
    <citation type="submission" date="2013-08" db="EMBL/GenBank/DDBJ databases">
        <title>Genome sequencing of Lysobacter.</title>
        <authorList>
            <person name="Zhang S."/>
            <person name="Wang G."/>
        </authorList>
    </citation>
    <scope>NUCLEOTIDE SEQUENCE [LARGE SCALE GENOMIC DNA]</scope>
    <source>
        <strain evidence="9 10">Ko07</strain>
    </source>
</reference>
<evidence type="ECO:0000313" key="9">
    <source>
        <dbReference type="EMBL" id="KGM52875.1"/>
    </source>
</evidence>
<sequence length="1029" mass="109578">MLSRLISFSLRQRALVLLGVLALAVAGAYSFAHLPIDAYPDISPTQVKLILKAPGMTPEEVEARVITPLEMELLGVPNAVMLRSSAKFAIADITLDFGGGTEIYWARQQVAERFANVAPSLPPGVEGGLAPISTPLSDVYMFTIEGGGLDLQERRNLLEWTLRPALRTIHGVADVNVLGGHAKTFVVIPDRTRLVANDLHMADVVAAIERNNRNDGAGRLQAGEETLIVRAEGAIANAEDLGNVVVRSGLVPVRVRDIAQVRIDSLTRYGAVTRDGQGEAVQGIVVALRGADASVLVKGIRARLDEIAPNLPPGVEVVPFYDRSALIDRAVGTVESALLEATVLVVILLLLFLGELRAATVVALILPLAALYTFLLMGLAGLSANLMSLGGLAIAVGILVDAAVVVVENTVTHLDPNAENAHLPRLHRVFLATREVATPVASGILIICLTFLPLLTLQGLEGKLFAPVALTIVFALAASLLLALTFVPVVSSLLLKERGHHEPWLMRQVDRLYRPLLRTTLAHPHRALTIAIAALVIGAVAYLGIGKSFMPTMDEGDVLVQLQKAPSIALDRSVEIDNAIEAAILAEVPEVEHIVSRVGSDELGLDPMGLNESDMFLQLKPKNEWRKPDKAWLTDQLRVILDRFPGVEYGFTQPIEMRVSEMLTGSRGDLAIKIFGPDLHTLGALAQQVAAAIERVPGARDVLTQTTEGAGYLRVDIDAQAAGRAGLAVADVQDELRGQIEGLPAGEVIEPARRTPILVRGDTDIRDSRERFGQLRIARAGGGEVPLVSLASISATSGPVSVSRENASRFAFVQANVDGRDLVGFVDEARAAVDRAVILPTGYRLAWGGQFENQQRAAARLMLVVPMALGLIFVVLFTTFGSARQALLILCNIPFALVGGVVALWLSGQYLSVPAAVGFIALMGIAVLNGLVLVTQFNQLHQLGLAMEDVVRQGALRRVRPVLMTASIAALALVPLLLASGPGSEIQRPLAIVVIGGLVTSTALTLLLLPALYQRFGQTPPSAAKAATA</sequence>
<dbReference type="GO" id="GO:0005886">
    <property type="term" value="C:plasma membrane"/>
    <property type="evidence" value="ECO:0007669"/>
    <property type="project" value="UniProtKB-SubCell"/>
</dbReference>
<keyword evidence="5 8" id="KW-0812">Transmembrane</keyword>
<dbReference type="InterPro" id="IPR004763">
    <property type="entry name" value="CusA-like"/>
</dbReference>
<comment type="subcellular location">
    <subcellularLocation>
        <location evidence="1">Cell membrane</location>
        <topology evidence="1">Multi-pass membrane protein</topology>
    </subcellularLocation>
</comment>
<comment type="caution">
    <text evidence="9">The sequence shown here is derived from an EMBL/GenBank/DDBJ whole genome shotgun (WGS) entry which is preliminary data.</text>
</comment>
<keyword evidence="9" id="KW-0560">Oxidoreductase</keyword>
<dbReference type="PRINTS" id="PR00702">
    <property type="entry name" value="ACRIFLAVINRP"/>
</dbReference>
<dbReference type="AlphaFoldDB" id="A0A0A0ERQ5"/>
<dbReference type="OrthoDB" id="9758757at2"/>
<evidence type="ECO:0000256" key="1">
    <source>
        <dbReference type="ARBA" id="ARBA00004651"/>
    </source>
</evidence>
<evidence type="ECO:0000256" key="5">
    <source>
        <dbReference type="ARBA" id="ARBA00022692"/>
    </source>
</evidence>
<dbReference type="SUPFAM" id="SSF82866">
    <property type="entry name" value="Multidrug efflux transporter AcrB transmembrane domain"/>
    <property type="match status" value="2"/>
</dbReference>
<evidence type="ECO:0000256" key="7">
    <source>
        <dbReference type="ARBA" id="ARBA00023136"/>
    </source>
</evidence>
<dbReference type="Gene3D" id="3.30.70.1320">
    <property type="entry name" value="Multidrug efflux transporter AcrB pore domain like"/>
    <property type="match status" value="1"/>
</dbReference>
<feature type="transmembrane region" description="Helical" evidence="8">
    <location>
        <begin position="436"/>
        <end position="456"/>
    </location>
</feature>
<evidence type="ECO:0000256" key="6">
    <source>
        <dbReference type="ARBA" id="ARBA00022989"/>
    </source>
</evidence>
<dbReference type="NCBIfam" id="TIGR00914">
    <property type="entry name" value="2A0601"/>
    <property type="match status" value="1"/>
</dbReference>
<comment type="similarity">
    <text evidence="2">Belongs to the resistance-nodulation-cell division (RND) (TC 2.A.6) family.</text>
</comment>
<dbReference type="eggNOG" id="COG3696">
    <property type="taxonomic scope" value="Bacteria"/>
</dbReference>
<dbReference type="PANTHER" id="PTHR32063">
    <property type="match status" value="1"/>
</dbReference>
<dbReference type="SUPFAM" id="SSF82714">
    <property type="entry name" value="Multidrug efflux transporter AcrB TolC docking domain, DN and DC subdomains"/>
    <property type="match status" value="2"/>
</dbReference>
<dbReference type="Gene3D" id="3.30.70.1440">
    <property type="entry name" value="Multidrug efflux transporter AcrB pore domain"/>
    <property type="match status" value="1"/>
</dbReference>
<gene>
    <name evidence="9" type="ORF">N792_01165</name>
</gene>
<feature type="transmembrane region" description="Helical" evidence="8">
    <location>
        <begin position="468"/>
        <end position="495"/>
    </location>
</feature>
<dbReference type="EMBL" id="AVPS01000001">
    <property type="protein sequence ID" value="KGM52875.1"/>
    <property type="molecule type" value="Genomic_DNA"/>
</dbReference>
<proteinExistence type="inferred from homology"/>
<dbReference type="InterPro" id="IPR027463">
    <property type="entry name" value="AcrB_DN_DC_subdom"/>
</dbReference>
<evidence type="ECO:0000256" key="3">
    <source>
        <dbReference type="ARBA" id="ARBA00022448"/>
    </source>
</evidence>
<name>A0A0A0ERQ5_9GAMM</name>
<feature type="transmembrane region" description="Helical" evidence="8">
    <location>
        <begin position="361"/>
        <end position="380"/>
    </location>
</feature>
<feature type="transmembrane region" description="Helical" evidence="8">
    <location>
        <begin position="913"/>
        <end position="938"/>
    </location>
</feature>
<keyword evidence="9" id="KW-0575">Peroxidase</keyword>
<dbReference type="STRING" id="1122185.N792_01165"/>
<dbReference type="Proteomes" id="UP000030017">
    <property type="component" value="Unassembled WGS sequence"/>
</dbReference>